<dbReference type="GO" id="GO:0008330">
    <property type="term" value="F:protein tyrosine/threonine phosphatase activity"/>
    <property type="evidence" value="ECO:0007669"/>
    <property type="project" value="TreeGrafter"/>
</dbReference>
<organism evidence="9 10">
    <name type="scientific">Microctonus hyperodae</name>
    <name type="common">Parasitoid wasp</name>
    <dbReference type="NCBI Taxonomy" id="165561"/>
    <lineage>
        <taxon>Eukaryota</taxon>
        <taxon>Metazoa</taxon>
        <taxon>Ecdysozoa</taxon>
        <taxon>Arthropoda</taxon>
        <taxon>Hexapoda</taxon>
        <taxon>Insecta</taxon>
        <taxon>Pterygota</taxon>
        <taxon>Neoptera</taxon>
        <taxon>Endopterygota</taxon>
        <taxon>Hymenoptera</taxon>
        <taxon>Apocrita</taxon>
        <taxon>Ichneumonoidea</taxon>
        <taxon>Braconidae</taxon>
        <taxon>Euphorinae</taxon>
        <taxon>Microctonus</taxon>
    </lineage>
</organism>
<dbReference type="SMART" id="SM00195">
    <property type="entry name" value="DSPc"/>
    <property type="match status" value="1"/>
</dbReference>
<dbReference type="PRINTS" id="PR01764">
    <property type="entry name" value="MAPKPHPHTASE"/>
</dbReference>
<evidence type="ECO:0000256" key="2">
    <source>
        <dbReference type="ARBA" id="ARBA00013064"/>
    </source>
</evidence>
<dbReference type="SMART" id="SM00450">
    <property type="entry name" value="RHOD"/>
    <property type="match status" value="1"/>
</dbReference>
<dbReference type="GO" id="GO:0033550">
    <property type="term" value="F:MAP kinase tyrosine phosphatase activity"/>
    <property type="evidence" value="ECO:0007669"/>
    <property type="project" value="TreeGrafter"/>
</dbReference>
<dbReference type="InterPro" id="IPR016130">
    <property type="entry name" value="Tyr_Pase_AS"/>
</dbReference>
<dbReference type="FunFam" id="3.90.190.10:FF:000028">
    <property type="entry name" value="Dual specificity phosphatase 10"/>
    <property type="match status" value="1"/>
</dbReference>
<dbReference type="Gene3D" id="3.90.190.10">
    <property type="entry name" value="Protein tyrosine phosphatase superfamily"/>
    <property type="match status" value="1"/>
</dbReference>
<name>A0AA39CB37_MICHY</name>
<dbReference type="EC" id="3.1.3.48" evidence="2"/>
<dbReference type="InterPro" id="IPR036873">
    <property type="entry name" value="Rhodanese-like_dom_sf"/>
</dbReference>
<evidence type="ECO:0000256" key="1">
    <source>
        <dbReference type="ARBA" id="ARBA00008601"/>
    </source>
</evidence>
<dbReference type="AlphaFoldDB" id="A0AA39CB37"/>
<keyword evidence="3" id="KW-0378">Hydrolase</keyword>
<feature type="domain" description="Tyrosine-protein phosphatase" evidence="6">
    <location>
        <begin position="533"/>
        <end position="676"/>
    </location>
</feature>
<evidence type="ECO:0000256" key="5">
    <source>
        <dbReference type="SAM" id="MobiDB-lite"/>
    </source>
</evidence>
<dbReference type="GO" id="GO:0043409">
    <property type="term" value="P:negative regulation of MAPK cascade"/>
    <property type="evidence" value="ECO:0007669"/>
    <property type="project" value="TreeGrafter"/>
</dbReference>
<reference evidence="9" key="2">
    <citation type="submission" date="2023-03" db="EMBL/GenBank/DDBJ databases">
        <authorList>
            <person name="Inwood S.N."/>
            <person name="Skelly J.G."/>
            <person name="Guhlin J."/>
            <person name="Harrop T.W.R."/>
            <person name="Goldson S.G."/>
            <person name="Dearden P.K."/>
        </authorList>
    </citation>
    <scope>NUCLEOTIDE SEQUENCE</scope>
    <source>
        <strain evidence="9">Lincoln</strain>
        <tissue evidence="9">Whole body</tissue>
    </source>
</reference>
<evidence type="ECO:0000256" key="3">
    <source>
        <dbReference type="ARBA" id="ARBA00022801"/>
    </source>
</evidence>
<feature type="compositionally biased region" description="Polar residues" evidence="5">
    <location>
        <begin position="9"/>
        <end position="28"/>
    </location>
</feature>
<dbReference type="Gene3D" id="3.40.250.10">
    <property type="entry name" value="Rhodanese-like domain"/>
    <property type="match status" value="1"/>
</dbReference>
<feature type="domain" description="Rhodanese" evidence="8">
    <location>
        <begin position="360"/>
        <end position="477"/>
    </location>
</feature>
<dbReference type="PROSITE" id="PS51257">
    <property type="entry name" value="PROKAR_LIPOPROTEIN"/>
    <property type="match status" value="1"/>
</dbReference>
<proteinExistence type="inferred from homology"/>
<dbReference type="PROSITE" id="PS50206">
    <property type="entry name" value="RHODANESE_3"/>
    <property type="match status" value="1"/>
</dbReference>
<keyword evidence="4" id="KW-0904">Protein phosphatase</keyword>
<accession>A0AA39CB37</accession>
<evidence type="ECO:0000259" key="7">
    <source>
        <dbReference type="PROSITE" id="PS50056"/>
    </source>
</evidence>
<feature type="region of interest" description="Disordered" evidence="5">
    <location>
        <begin position="1"/>
        <end position="28"/>
    </location>
</feature>
<dbReference type="EMBL" id="JAQQBR010001835">
    <property type="protein sequence ID" value="KAK0161138.1"/>
    <property type="molecule type" value="Genomic_DNA"/>
</dbReference>
<dbReference type="PANTHER" id="PTHR10159:SF528">
    <property type="entry name" value="PUCKERED, ISOFORM A"/>
    <property type="match status" value="1"/>
</dbReference>
<comment type="similarity">
    <text evidence="1">Belongs to the protein-tyrosine phosphatase family. Non-receptor class dual specificity subfamily.</text>
</comment>
<dbReference type="InterPro" id="IPR000387">
    <property type="entry name" value="Tyr_Pase_dom"/>
</dbReference>
<feature type="compositionally biased region" description="Low complexity" evidence="5">
    <location>
        <begin position="227"/>
        <end position="248"/>
    </location>
</feature>
<comment type="caution">
    <text evidence="9">The sequence shown here is derived from an EMBL/GenBank/DDBJ whole genome shotgun (WGS) entry which is preliminary data.</text>
</comment>
<sequence>MSAKISRAGHSSAQSSVNHRPHSPTTASLISVSCSTKIAVKSVTELSSNSEIRRAIKRPANDNNINVEVENPALKSHHNLFSIQNQEDDKFTKMPSLTRTCTTTLPRIKHLNFQPFKVAPLSSPSSVAATVTPPKTTTTTTTTSRLDITGIDVKQMSTLVCCEPAVVSASRPPRDNLKLALNRSLSEPGPPSDHHHHHLYHNHFLPITPTSPTLSTISTNSGNTEISSGSSQESGCSSTSASGSSTNSIDIGDDIHNYQHHRLNSFNNLHHLQKQYHLNQQQQHQRGIYSTTHQFIPSSSSSSKRCKLETVSLPTSPCNSNEGTTLQRKIIIDRLRTITSDELSLRLLQKHNQQKQQCQSSDDLVILDCRPFIVYNINHVRGAINVNCSDRFNRRRLQLGKATLADLANSLDGKDILRSGKYKDIILYDDCTNDVEHLLLGHSLFPVLTALVEDNRQPILLLGGHKEFHKQHQDLCEDTLLPGSTEVSSPSTPGPSVMVSESAPTGCRHSPGPECHIITMGPPTPQPADIDNHPASLVLPFLYIGNGKDAADLKLLRQLNITCVLNVTSQLPGYHEKCGITYRQIPATDSEHQNLRQYFEEAFDFIEAARMRGTSILIHCQAGVSRSATIAVSYIMQHKCLLMIDAYQFVKDARPIISPNLNFMGQLLELERDLQAAGILPIKKDEPKNCHQCQWNHQQNNEEVTSGCSV</sequence>
<protein>
    <recommendedName>
        <fullName evidence="2">protein-tyrosine-phosphatase</fullName>
        <ecNumber evidence="2">3.1.3.48</ecNumber>
    </recommendedName>
</protein>
<dbReference type="PROSITE" id="PS50054">
    <property type="entry name" value="TYR_PHOSPHATASE_DUAL"/>
    <property type="match status" value="1"/>
</dbReference>
<dbReference type="Pfam" id="PF00581">
    <property type="entry name" value="Rhodanese"/>
    <property type="match status" value="1"/>
</dbReference>
<reference evidence="9" key="1">
    <citation type="journal article" date="2023" name="bioRxiv">
        <title>Scaffold-level genome assemblies of two parasitoid biocontrol wasps reveal the parthenogenesis mechanism and an associated novel virus.</title>
        <authorList>
            <person name="Inwood S."/>
            <person name="Skelly J."/>
            <person name="Guhlin J."/>
            <person name="Harrop T."/>
            <person name="Goldson S."/>
            <person name="Dearden P."/>
        </authorList>
    </citation>
    <scope>NUCLEOTIDE SEQUENCE</scope>
    <source>
        <strain evidence="9">Lincoln</strain>
        <tissue evidence="9">Whole body</tissue>
    </source>
</reference>
<dbReference type="PRINTS" id="PR01908">
    <property type="entry name" value="ADSPHPHTASE"/>
</dbReference>
<evidence type="ECO:0000259" key="8">
    <source>
        <dbReference type="PROSITE" id="PS50206"/>
    </source>
</evidence>
<feature type="region of interest" description="Disordered" evidence="5">
    <location>
        <begin position="483"/>
        <end position="505"/>
    </location>
</feature>
<dbReference type="GO" id="GO:0005829">
    <property type="term" value="C:cytosol"/>
    <property type="evidence" value="ECO:0007669"/>
    <property type="project" value="TreeGrafter"/>
</dbReference>
<dbReference type="Proteomes" id="UP001168972">
    <property type="component" value="Unassembled WGS sequence"/>
</dbReference>
<dbReference type="SUPFAM" id="SSF52821">
    <property type="entry name" value="Rhodanese/Cell cycle control phosphatase"/>
    <property type="match status" value="1"/>
</dbReference>
<evidence type="ECO:0000256" key="4">
    <source>
        <dbReference type="ARBA" id="ARBA00022912"/>
    </source>
</evidence>
<dbReference type="PROSITE" id="PS50056">
    <property type="entry name" value="TYR_PHOSPHATASE_2"/>
    <property type="match status" value="1"/>
</dbReference>
<feature type="domain" description="Tyrosine specific protein phosphatases" evidence="7">
    <location>
        <begin position="596"/>
        <end position="655"/>
    </location>
</feature>
<dbReference type="PROSITE" id="PS00383">
    <property type="entry name" value="TYR_PHOSPHATASE_1"/>
    <property type="match status" value="1"/>
</dbReference>
<dbReference type="InterPro" id="IPR001763">
    <property type="entry name" value="Rhodanese-like_dom"/>
</dbReference>
<evidence type="ECO:0000313" key="10">
    <source>
        <dbReference type="Proteomes" id="UP001168972"/>
    </source>
</evidence>
<feature type="region of interest" description="Disordered" evidence="5">
    <location>
        <begin position="211"/>
        <end position="248"/>
    </location>
</feature>
<dbReference type="InterPro" id="IPR008343">
    <property type="entry name" value="MKP"/>
</dbReference>
<dbReference type="CDD" id="cd01446">
    <property type="entry name" value="DSP_MapKP"/>
    <property type="match status" value="1"/>
</dbReference>
<dbReference type="Pfam" id="PF00782">
    <property type="entry name" value="DSPc"/>
    <property type="match status" value="1"/>
</dbReference>
<evidence type="ECO:0000313" key="9">
    <source>
        <dbReference type="EMBL" id="KAK0161138.1"/>
    </source>
</evidence>
<evidence type="ECO:0000259" key="6">
    <source>
        <dbReference type="PROSITE" id="PS50054"/>
    </source>
</evidence>
<dbReference type="GO" id="GO:0017017">
    <property type="term" value="F:MAP kinase tyrosine/serine/threonine phosphatase activity"/>
    <property type="evidence" value="ECO:0007669"/>
    <property type="project" value="InterPro"/>
</dbReference>
<dbReference type="InterPro" id="IPR000340">
    <property type="entry name" value="Dual-sp_phosphatase_cat-dom"/>
</dbReference>
<dbReference type="PANTHER" id="PTHR10159">
    <property type="entry name" value="DUAL SPECIFICITY PROTEIN PHOSPHATASE"/>
    <property type="match status" value="1"/>
</dbReference>
<keyword evidence="10" id="KW-1185">Reference proteome</keyword>
<dbReference type="InterPro" id="IPR020422">
    <property type="entry name" value="TYR_PHOSPHATASE_DUAL_dom"/>
</dbReference>
<gene>
    <name evidence="9" type="ORF">PV327_009649</name>
</gene>
<dbReference type="InterPro" id="IPR029021">
    <property type="entry name" value="Prot-tyrosine_phosphatase-like"/>
</dbReference>
<dbReference type="SUPFAM" id="SSF52799">
    <property type="entry name" value="(Phosphotyrosine protein) phosphatases II"/>
    <property type="match status" value="1"/>
</dbReference>